<evidence type="ECO:0000313" key="1">
    <source>
        <dbReference type="EMBL" id="PRQ37405.1"/>
    </source>
</evidence>
<dbReference type="Gramene" id="PRQ37405">
    <property type="protein sequence ID" value="PRQ37405"/>
    <property type="gene ID" value="RchiOBHm_Chr4g0402231"/>
</dbReference>
<reference evidence="1 2" key="1">
    <citation type="journal article" date="2018" name="Nat. Genet.">
        <title>The Rosa genome provides new insights in the design of modern roses.</title>
        <authorList>
            <person name="Bendahmane M."/>
        </authorList>
    </citation>
    <scope>NUCLEOTIDE SEQUENCE [LARGE SCALE GENOMIC DNA]</scope>
    <source>
        <strain evidence="2">cv. Old Blush</strain>
    </source>
</reference>
<dbReference type="AlphaFoldDB" id="A0A2P6QT90"/>
<gene>
    <name evidence="1" type="ORF">RchiOBHm_Chr4g0402231</name>
</gene>
<accession>A0A2P6QT90</accession>
<dbReference type="Proteomes" id="UP000238479">
    <property type="component" value="Chromosome 4"/>
</dbReference>
<name>A0A2P6QT90_ROSCH</name>
<organism evidence="1 2">
    <name type="scientific">Rosa chinensis</name>
    <name type="common">China rose</name>
    <dbReference type="NCBI Taxonomy" id="74649"/>
    <lineage>
        <taxon>Eukaryota</taxon>
        <taxon>Viridiplantae</taxon>
        <taxon>Streptophyta</taxon>
        <taxon>Embryophyta</taxon>
        <taxon>Tracheophyta</taxon>
        <taxon>Spermatophyta</taxon>
        <taxon>Magnoliopsida</taxon>
        <taxon>eudicotyledons</taxon>
        <taxon>Gunneridae</taxon>
        <taxon>Pentapetalae</taxon>
        <taxon>rosids</taxon>
        <taxon>fabids</taxon>
        <taxon>Rosales</taxon>
        <taxon>Rosaceae</taxon>
        <taxon>Rosoideae</taxon>
        <taxon>Rosoideae incertae sedis</taxon>
        <taxon>Rosa</taxon>
    </lineage>
</organism>
<protein>
    <submittedName>
        <fullName evidence="1">Uncharacterized protein</fullName>
    </submittedName>
</protein>
<evidence type="ECO:0000313" key="2">
    <source>
        <dbReference type="Proteomes" id="UP000238479"/>
    </source>
</evidence>
<dbReference type="EMBL" id="PDCK01000042">
    <property type="protein sequence ID" value="PRQ37405.1"/>
    <property type="molecule type" value="Genomic_DNA"/>
</dbReference>
<comment type="caution">
    <text evidence="1">The sequence shown here is derived from an EMBL/GenBank/DDBJ whole genome shotgun (WGS) entry which is preliminary data.</text>
</comment>
<proteinExistence type="predicted"/>
<keyword evidence="2" id="KW-1185">Reference proteome</keyword>
<sequence>MDFEIDRVLLDWCFCCCRLMSRLLFRQSVPEFFDSILMIILVLERAARGGLH</sequence>